<feature type="region of interest" description="Disordered" evidence="1">
    <location>
        <begin position="330"/>
        <end position="374"/>
    </location>
</feature>
<dbReference type="InterPro" id="IPR011989">
    <property type="entry name" value="ARM-like"/>
</dbReference>
<organism evidence="2 3">
    <name type="scientific">Aduncisulcus paluster</name>
    <dbReference type="NCBI Taxonomy" id="2918883"/>
    <lineage>
        <taxon>Eukaryota</taxon>
        <taxon>Metamonada</taxon>
        <taxon>Carpediemonas-like organisms</taxon>
        <taxon>Aduncisulcus</taxon>
    </lineage>
</organism>
<gene>
    <name evidence="2" type="ORF">ADUPG1_009179</name>
</gene>
<keyword evidence="3" id="KW-1185">Reference proteome</keyword>
<evidence type="ECO:0000313" key="3">
    <source>
        <dbReference type="Proteomes" id="UP001057375"/>
    </source>
</evidence>
<feature type="region of interest" description="Disordered" evidence="1">
    <location>
        <begin position="170"/>
        <end position="215"/>
    </location>
</feature>
<feature type="compositionally biased region" description="Low complexity" evidence="1">
    <location>
        <begin position="332"/>
        <end position="350"/>
    </location>
</feature>
<evidence type="ECO:0000313" key="2">
    <source>
        <dbReference type="EMBL" id="GKT36161.1"/>
    </source>
</evidence>
<protein>
    <submittedName>
        <fullName evidence="2">Uncharacterized protein</fullName>
    </submittedName>
</protein>
<accession>A0ABQ5KUN5</accession>
<feature type="compositionally biased region" description="Polar residues" evidence="1">
    <location>
        <begin position="196"/>
        <end position="206"/>
    </location>
</feature>
<comment type="caution">
    <text evidence="2">The sequence shown here is derived from an EMBL/GenBank/DDBJ whole genome shotgun (WGS) entry which is preliminary data.</text>
</comment>
<dbReference type="Proteomes" id="UP001057375">
    <property type="component" value="Unassembled WGS sequence"/>
</dbReference>
<name>A0ABQ5KUN5_9EUKA</name>
<sequence length="739" mass="79692">MLDGRSITSAIRQCISIFSSEKVSNELDLCMRTYANRERQRIDDEEKELKFLKEFQPQRDSSDSTSDHDDIVTDDATKAFSNSSSSSIPTSASLSSSLTMFYQPSGGSIRSSIATPMAHPSGTGAPRDGEADRPSIVPKLSHPSFAPSTPLLSSSCDFSNVSSNMPAVQRKLKVRTSHRPIRPHTPSAKDRAETLKQLTPRSSTGSDGAGKKKRARDDEIYGVNMQEQAFLSLRRTLELGYIQYEEPISTAPMSPSPAPSLGHSVSDDGDEMALDGVHIGLGGVQRQDSILDIEKLEVGHSYGVGDTTIGRSSSKVGDSMLPSASVHSMRDVTTPLSPSSLSTSSPVLHHSQSRSKMTSSALGIGDRESSTSSLPSASLSAYALSAIISSLASKYPQIRVSTCIILGLLPPEISCKSILFLESVLTDEDPSVREAAATACGSLSCCVDEDGIRKLIALLGDGLWIVRVASCVALAKIGDRAQKAIPFLLHALKDGSLPRYQATRTLAMLGASGQRALLHVLRSQRGVIRVKAAAAEGLAWTSIDSPILEEVSQRLCECVRDRQPTVRCAVLRAITTLAKKTAQCHTSITFLRSSNLLPLLYSFLKDREKNVALLAASLLSACGVQGEMMLNNALHQDTSVSVRESAVHGVACTGVKGLASLLLAFRDVSPIVRNAVSNAVLKLGRQRIEQYVLYEMNRRQCETLLQLLSRVSTNPYPREETLDVLIEEIIGVIRSKIEA</sequence>
<feature type="region of interest" description="Disordered" evidence="1">
    <location>
        <begin position="111"/>
        <end position="143"/>
    </location>
</feature>
<dbReference type="SUPFAM" id="SSF48371">
    <property type="entry name" value="ARM repeat"/>
    <property type="match status" value="1"/>
</dbReference>
<reference evidence="2" key="1">
    <citation type="submission" date="2022-03" db="EMBL/GenBank/DDBJ databases">
        <title>Draft genome sequence of Aduncisulcus paluster, a free-living microaerophilic Fornicata.</title>
        <authorList>
            <person name="Yuyama I."/>
            <person name="Kume K."/>
            <person name="Tamura T."/>
            <person name="Inagaki Y."/>
            <person name="Hashimoto T."/>
        </authorList>
    </citation>
    <scope>NUCLEOTIDE SEQUENCE</scope>
    <source>
        <strain evidence="2">NY0171</strain>
    </source>
</reference>
<evidence type="ECO:0000256" key="1">
    <source>
        <dbReference type="SAM" id="MobiDB-lite"/>
    </source>
</evidence>
<dbReference type="Pfam" id="PF13646">
    <property type="entry name" value="HEAT_2"/>
    <property type="match status" value="1"/>
</dbReference>
<dbReference type="EMBL" id="BQXS01011154">
    <property type="protein sequence ID" value="GKT36161.1"/>
    <property type="molecule type" value="Genomic_DNA"/>
</dbReference>
<dbReference type="Gene3D" id="1.25.10.10">
    <property type="entry name" value="Leucine-rich Repeat Variant"/>
    <property type="match status" value="2"/>
</dbReference>
<proteinExistence type="predicted"/>
<dbReference type="InterPro" id="IPR016024">
    <property type="entry name" value="ARM-type_fold"/>
</dbReference>
<feature type="compositionally biased region" description="Basic residues" evidence="1">
    <location>
        <begin position="170"/>
        <end position="182"/>
    </location>
</feature>